<organism evidence="1">
    <name type="scientific">uncultured Caudovirales phage</name>
    <dbReference type="NCBI Taxonomy" id="2100421"/>
    <lineage>
        <taxon>Viruses</taxon>
        <taxon>Duplodnaviria</taxon>
        <taxon>Heunggongvirae</taxon>
        <taxon>Uroviricota</taxon>
        <taxon>Caudoviricetes</taxon>
        <taxon>Peduoviridae</taxon>
        <taxon>Maltschvirus</taxon>
        <taxon>Maltschvirus maltsch</taxon>
    </lineage>
</organism>
<protein>
    <submittedName>
        <fullName evidence="1">Uncharacterized protein</fullName>
    </submittedName>
</protein>
<sequence length="271" mass="29856">MAETAYGITADLIKQFPELQKVFDLWKAGNTTDAELEYYKTSYYRNLTSNAQTRQKKKASQPGVYAQELEAYKLEQKKRLSAKGVTVDDATLENAYLKGLSDTQLDLNALIAAKGKPIGGSTLGSVQSLKEYADAFGMSYSQRSLDAWSQGIFAGTTTTDDIQAQIRKDSASAFPGYADQINKGTSVEALASAYKSSMANILEIDSDTISFNDPTLRRALQYIGADGKPSVKPIWQFETELRQDPRWEKTDNARKVGDAISMKVLRDLGLA</sequence>
<dbReference type="EMBL" id="LR798338">
    <property type="protein sequence ID" value="CAB5224842.1"/>
    <property type="molecule type" value="Genomic_DNA"/>
</dbReference>
<proteinExistence type="predicted"/>
<reference evidence="1" key="1">
    <citation type="submission" date="2020-05" db="EMBL/GenBank/DDBJ databases">
        <authorList>
            <person name="Chiriac C."/>
            <person name="Salcher M."/>
            <person name="Ghai R."/>
            <person name="Kavagutti S V."/>
        </authorList>
    </citation>
    <scope>NUCLEOTIDE SEQUENCE</scope>
</reference>
<gene>
    <name evidence="1" type="ORF">UFOVP744_21</name>
</gene>
<evidence type="ECO:0000313" key="1">
    <source>
        <dbReference type="EMBL" id="CAB5224842.1"/>
    </source>
</evidence>
<accession>A0A6J7X291</accession>
<name>A0A6J7X291_9CAUD</name>